<evidence type="ECO:0000256" key="2">
    <source>
        <dbReference type="SAM" id="Phobius"/>
    </source>
</evidence>
<evidence type="ECO:0000313" key="5">
    <source>
        <dbReference type="Proteomes" id="UP000185547"/>
    </source>
</evidence>
<feature type="chain" id="PRO_5040865479" description="Secreted protein" evidence="3">
    <location>
        <begin position="30"/>
        <end position="106"/>
    </location>
</feature>
<keyword evidence="2" id="KW-0472">Membrane</keyword>
<evidence type="ECO:0000313" key="4">
    <source>
        <dbReference type="EMBL" id="SIP96586.1"/>
    </source>
</evidence>
<keyword evidence="2" id="KW-1133">Transmembrane helix</keyword>
<feature type="compositionally biased region" description="Polar residues" evidence="1">
    <location>
        <begin position="48"/>
        <end position="60"/>
    </location>
</feature>
<keyword evidence="2" id="KW-0812">Transmembrane</keyword>
<dbReference type="RefSeq" id="WP_063938579.1">
    <property type="nucleotide sequence ID" value="NZ_FTMH01000003.1"/>
</dbReference>
<feature type="region of interest" description="Disordered" evidence="1">
    <location>
        <begin position="32"/>
        <end position="63"/>
    </location>
</feature>
<evidence type="ECO:0000256" key="3">
    <source>
        <dbReference type="SAM" id="SignalP"/>
    </source>
</evidence>
<evidence type="ECO:0008006" key="6">
    <source>
        <dbReference type="Google" id="ProtNLM"/>
    </source>
</evidence>
<dbReference type="EMBL" id="FTMH01000003">
    <property type="protein sequence ID" value="SIP96586.1"/>
    <property type="molecule type" value="Genomic_DNA"/>
</dbReference>
<keyword evidence="5" id="KW-1185">Reference proteome</keyword>
<dbReference type="Proteomes" id="UP000185547">
    <property type="component" value="Unassembled WGS sequence"/>
</dbReference>
<keyword evidence="3" id="KW-0732">Signal</keyword>
<dbReference type="AlphaFoldDB" id="A0A9X8NAQ9"/>
<protein>
    <recommendedName>
        <fullName evidence="6">Secreted protein</fullName>
    </recommendedName>
</protein>
<evidence type="ECO:0000256" key="1">
    <source>
        <dbReference type="SAM" id="MobiDB-lite"/>
    </source>
</evidence>
<sequence length="106" mass="10404">MLTSSISRRAIAPALAVALVAGAAPVATAADASAPATTAKDTEAATDQGKQSSGPGSSEYTQDEIDNAKRFAGLLAGIIAIVATIGAASLYFAGPHLGLNLPGLPK</sequence>
<organism evidence="4 5">
    <name type="scientific">Corynebacterium afermentans</name>
    <dbReference type="NCBI Taxonomy" id="38286"/>
    <lineage>
        <taxon>Bacteria</taxon>
        <taxon>Bacillati</taxon>
        <taxon>Actinomycetota</taxon>
        <taxon>Actinomycetes</taxon>
        <taxon>Mycobacteriales</taxon>
        <taxon>Corynebacteriaceae</taxon>
        <taxon>Corynebacterium</taxon>
    </lineage>
</organism>
<comment type="caution">
    <text evidence="4">The sequence shown here is derived from an EMBL/GenBank/DDBJ whole genome shotgun (WGS) entry which is preliminary data.</text>
</comment>
<reference evidence="4 5" key="1">
    <citation type="submission" date="2017-01" db="EMBL/GenBank/DDBJ databases">
        <authorList>
            <person name="Varghese N."/>
            <person name="Submissions S."/>
        </authorList>
    </citation>
    <scope>NUCLEOTIDE SEQUENCE [LARGE SCALE GENOMIC DNA]</scope>
    <source>
        <strain evidence="4 5">DSM 44280</strain>
    </source>
</reference>
<feature type="transmembrane region" description="Helical" evidence="2">
    <location>
        <begin position="71"/>
        <end position="93"/>
    </location>
</feature>
<accession>A0A9X8NAQ9</accession>
<proteinExistence type="predicted"/>
<gene>
    <name evidence="4" type="ORF">SAMN05421802_10395</name>
</gene>
<name>A0A9X8NAQ9_9CORY</name>
<feature type="signal peptide" evidence="3">
    <location>
        <begin position="1"/>
        <end position="29"/>
    </location>
</feature>